<dbReference type="SUPFAM" id="SSF55486">
    <property type="entry name" value="Metalloproteases ('zincins'), catalytic domain"/>
    <property type="match status" value="1"/>
</dbReference>
<dbReference type="Proteomes" id="UP000319817">
    <property type="component" value="Chromosome"/>
</dbReference>
<name>A0A517NW43_9BACT</name>
<dbReference type="OrthoDB" id="8198236at2"/>
<evidence type="ECO:0000256" key="1">
    <source>
        <dbReference type="ARBA" id="ARBA00004613"/>
    </source>
</evidence>
<dbReference type="GO" id="GO:0005576">
    <property type="term" value="C:extracellular region"/>
    <property type="evidence" value="ECO:0007669"/>
    <property type="project" value="UniProtKB-SubCell"/>
</dbReference>
<dbReference type="PROSITE" id="PS00330">
    <property type="entry name" value="HEMOLYSIN_CALCIUM"/>
    <property type="match status" value="3"/>
</dbReference>
<organism evidence="4 5">
    <name type="scientific">Stieleria marina</name>
    <dbReference type="NCBI Taxonomy" id="1930275"/>
    <lineage>
        <taxon>Bacteria</taxon>
        <taxon>Pseudomonadati</taxon>
        <taxon>Planctomycetota</taxon>
        <taxon>Planctomycetia</taxon>
        <taxon>Pirellulales</taxon>
        <taxon>Pirellulaceae</taxon>
        <taxon>Stieleria</taxon>
    </lineage>
</organism>
<proteinExistence type="predicted"/>
<evidence type="ECO:0000313" key="4">
    <source>
        <dbReference type="EMBL" id="QDT11344.1"/>
    </source>
</evidence>
<dbReference type="AlphaFoldDB" id="A0A517NW43"/>
<evidence type="ECO:0000313" key="5">
    <source>
        <dbReference type="Proteomes" id="UP000319817"/>
    </source>
</evidence>
<dbReference type="GO" id="GO:0005509">
    <property type="term" value="F:calcium ion binding"/>
    <property type="evidence" value="ECO:0007669"/>
    <property type="project" value="InterPro"/>
</dbReference>
<feature type="compositionally biased region" description="Basic residues" evidence="3">
    <location>
        <begin position="26"/>
        <end position="35"/>
    </location>
</feature>
<reference evidence="4 5" key="1">
    <citation type="submission" date="2019-02" db="EMBL/GenBank/DDBJ databases">
        <title>Deep-cultivation of Planctomycetes and their phenomic and genomic characterization uncovers novel biology.</title>
        <authorList>
            <person name="Wiegand S."/>
            <person name="Jogler M."/>
            <person name="Boedeker C."/>
            <person name="Pinto D."/>
            <person name="Vollmers J."/>
            <person name="Rivas-Marin E."/>
            <person name="Kohn T."/>
            <person name="Peeters S.H."/>
            <person name="Heuer A."/>
            <person name="Rast P."/>
            <person name="Oberbeckmann S."/>
            <person name="Bunk B."/>
            <person name="Jeske O."/>
            <person name="Meyerdierks A."/>
            <person name="Storesund J.E."/>
            <person name="Kallscheuer N."/>
            <person name="Luecker S."/>
            <person name="Lage O.M."/>
            <person name="Pohl T."/>
            <person name="Merkel B.J."/>
            <person name="Hornburger P."/>
            <person name="Mueller R.-W."/>
            <person name="Bruemmer F."/>
            <person name="Labrenz M."/>
            <person name="Spormann A.M."/>
            <person name="Op den Camp H."/>
            <person name="Overmann J."/>
            <person name="Amann R."/>
            <person name="Jetten M.S.M."/>
            <person name="Mascher T."/>
            <person name="Medema M.H."/>
            <person name="Devos D.P."/>
            <person name="Kaster A.-K."/>
            <person name="Ovreas L."/>
            <person name="Rohde M."/>
            <person name="Galperin M.Y."/>
            <person name="Jogler C."/>
        </authorList>
    </citation>
    <scope>NUCLEOTIDE SEQUENCE [LARGE SCALE GENOMIC DNA]</scope>
    <source>
        <strain evidence="4 5">K23_9</strain>
    </source>
</reference>
<feature type="compositionally biased region" description="Gly residues" evidence="3">
    <location>
        <begin position="535"/>
        <end position="548"/>
    </location>
</feature>
<feature type="region of interest" description="Disordered" evidence="3">
    <location>
        <begin position="1"/>
        <end position="35"/>
    </location>
</feature>
<dbReference type="PANTHER" id="PTHR38340:SF1">
    <property type="entry name" value="S-LAYER PROTEIN"/>
    <property type="match status" value="1"/>
</dbReference>
<evidence type="ECO:0000256" key="3">
    <source>
        <dbReference type="SAM" id="MobiDB-lite"/>
    </source>
</evidence>
<gene>
    <name evidence="4" type="primary">cya_2</name>
    <name evidence="4" type="ORF">K239x_33390</name>
</gene>
<dbReference type="PRINTS" id="PR00313">
    <property type="entry name" value="CABNDNGRPT"/>
</dbReference>
<dbReference type="InterPro" id="IPR050557">
    <property type="entry name" value="RTX_toxin/Mannuronan_C5-epim"/>
</dbReference>
<dbReference type="Pfam" id="PF00353">
    <property type="entry name" value="HemolysinCabind"/>
    <property type="match status" value="7"/>
</dbReference>
<dbReference type="PANTHER" id="PTHR38340">
    <property type="entry name" value="S-LAYER PROTEIN"/>
    <property type="match status" value="1"/>
</dbReference>
<evidence type="ECO:0000256" key="2">
    <source>
        <dbReference type="ARBA" id="ARBA00022525"/>
    </source>
</evidence>
<feature type="region of interest" description="Disordered" evidence="3">
    <location>
        <begin position="518"/>
        <end position="548"/>
    </location>
</feature>
<keyword evidence="5" id="KW-1185">Reference proteome</keyword>
<dbReference type="InterPro" id="IPR018511">
    <property type="entry name" value="Hemolysin-typ_Ca-bd_CS"/>
</dbReference>
<dbReference type="SUPFAM" id="SSF51120">
    <property type="entry name" value="beta-Roll"/>
    <property type="match status" value="2"/>
</dbReference>
<comment type="subcellular location">
    <subcellularLocation>
        <location evidence="1">Secreted</location>
    </subcellularLocation>
</comment>
<protein>
    <submittedName>
        <fullName evidence="4">Bifunctional hemolysin/adenylate cyclase</fullName>
    </submittedName>
</protein>
<dbReference type="Gene3D" id="2.150.10.10">
    <property type="entry name" value="Serralysin-like metalloprotease, C-terminal"/>
    <property type="match status" value="5"/>
</dbReference>
<dbReference type="InterPro" id="IPR011049">
    <property type="entry name" value="Serralysin-like_metalloprot_C"/>
</dbReference>
<accession>A0A517NW43</accession>
<dbReference type="InterPro" id="IPR001343">
    <property type="entry name" value="Hemolysn_Ca-bd"/>
</dbReference>
<sequence length="638" mass="65754">MLFQRIRPPRVSAKRPRLNRSPNYRRSPRVSGRRRRLTAETLETRINFSVSIAIDYSLDTQGFFGNTSARDALEDVAADISSRLNDSFNAITPSGSNSWDLRFFHPATGAYGAHVVNPTIAADEYRIYAGGRELGGNTLGSAGPGGFSAGGNQAWFDAIRQRGQTGVATDTDFAAWGGSVAFDSVGTTWHYDETTTGLVGGESDFRSVAYHELIHALGFGSADSFDAWISGGQFTGPAALGEYDFGGNVPLYSDLSHFADGTTDGGQETAMDPIITSGTRKFPTPLDWAVMTDIGWEVTANQVYVAGNDLIVDGTEDANVITVSQVAAGLQIVIDGQDQGIWALPVGEIIVNALGGNDDVTFQSSVTADARLFGGAGNDLLRTGAGNDFLFGGDGNDSLYGRDGVDELFGEAGADRVFGMDDADFLYGGDQNDTLSGGAGDDQLWGDNGNDRVLGGAGFDTLHGGAGNDDIVGGNDDDSLLGDGGHDLLRGGPGNDFLDGGTGNDQMIGGVGDDSMVGGSGNDTMLGNSGNDTISGGGGSDNLNGGSGTDSLLGGAAADTILGSQGDDELFGGTGNDYLNGGAGNDQLRGEGGDDDLYGSLDDDLLTGGAGLDLLHGGGGIDTATDAGERGYFQIELP</sequence>
<dbReference type="EMBL" id="CP036526">
    <property type="protein sequence ID" value="QDT11344.1"/>
    <property type="molecule type" value="Genomic_DNA"/>
</dbReference>
<keyword evidence="2" id="KW-0964">Secreted</keyword>
<dbReference type="RefSeq" id="WP_145419192.1">
    <property type="nucleotide sequence ID" value="NZ_CP036526.1"/>
</dbReference>
<feature type="compositionally biased region" description="Polar residues" evidence="3">
    <location>
        <begin position="522"/>
        <end position="534"/>
    </location>
</feature>